<dbReference type="PANTHER" id="PTHR43386">
    <property type="entry name" value="OLIGOPEPTIDE TRANSPORT SYSTEM PERMEASE PROTEIN APPC"/>
    <property type="match status" value="1"/>
</dbReference>
<keyword evidence="6 7" id="KW-0472">Membrane</keyword>
<keyword evidence="3" id="KW-1003">Cell membrane</keyword>
<dbReference type="AlphaFoldDB" id="A0A0P6YJD1"/>
<keyword evidence="2 7" id="KW-0813">Transport</keyword>
<gene>
    <name evidence="9" type="ORF">SE18_16205</name>
</gene>
<dbReference type="Proteomes" id="UP000050277">
    <property type="component" value="Unassembled WGS sequence"/>
</dbReference>
<dbReference type="GO" id="GO:0055085">
    <property type="term" value="P:transmembrane transport"/>
    <property type="evidence" value="ECO:0007669"/>
    <property type="project" value="InterPro"/>
</dbReference>
<evidence type="ECO:0000313" key="9">
    <source>
        <dbReference type="EMBL" id="KPL85231.1"/>
    </source>
</evidence>
<dbReference type="Pfam" id="PF00528">
    <property type="entry name" value="BPD_transp_1"/>
    <property type="match status" value="1"/>
</dbReference>
<dbReference type="InterPro" id="IPR050366">
    <property type="entry name" value="BP-dependent_transpt_permease"/>
</dbReference>
<dbReference type="InterPro" id="IPR025966">
    <property type="entry name" value="OppC_N"/>
</dbReference>
<feature type="transmembrane region" description="Helical" evidence="7">
    <location>
        <begin position="287"/>
        <end position="305"/>
    </location>
</feature>
<reference evidence="9 10" key="1">
    <citation type="submission" date="2015-07" db="EMBL/GenBank/DDBJ databases">
        <title>Whole genome sequence of Herpetosiphon geysericola DSM 7119.</title>
        <authorList>
            <person name="Hemp J."/>
            <person name="Ward L.M."/>
            <person name="Pace L.A."/>
            <person name="Fischer W.W."/>
        </authorList>
    </citation>
    <scope>NUCLEOTIDE SEQUENCE [LARGE SCALE GENOMIC DNA]</scope>
    <source>
        <strain evidence="9 10">DSM 7119</strain>
    </source>
</reference>
<comment type="subcellular location">
    <subcellularLocation>
        <location evidence="1 7">Cell membrane</location>
        <topology evidence="1 7">Multi-pass membrane protein</topology>
    </subcellularLocation>
</comment>
<protein>
    <recommendedName>
        <fullName evidence="8">ABC transmembrane type-1 domain-containing protein</fullName>
    </recommendedName>
</protein>
<dbReference type="InterPro" id="IPR000515">
    <property type="entry name" value="MetI-like"/>
</dbReference>
<organism evidence="9 10">
    <name type="scientific">Herpetosiphon geysericola</name>
    <dbReference type="NCBI Taxonomy" id="70996"/>
    <lineage>
        <taxon>Bacteria</taxon>
        <taxon>Bacillati</taxon>
        <taxon>Chloroflexota</taxon>
        <taxon>Chloroflexia</taxon>
        <taxon>Herpetosiphonales</taxon>
        <taxon>Herpetosiphonaceae</taxon>
        <taxon>Herpetosiphon</taxon>
    </lineage>
</organism>
<accession>A0A0P6YJD1</accession>
<dbReference type="STRING" id="70996.SE18_16205"/>
<dbReference type="PANTHER" id="PTHR43386:SF1">
    <property type="entry name" value="D,D-DIPEPTIDE TRANSPORT SYSTEM PERMEASE PROTEIN DDPC-RELATED"/>
    <property type="match status" value="1"/>
</dbReference>
<dbReference type="SUPFAM" id="SSF161098">
    <property type="entry name" value="MetI-like"/>
    <property type="match status" value="1"/>
</dbReference>
<evidence type="ECO:0000256" key="2">
    <source>
        <dbReference type="ARBA" id="ARBA00022448"/>
    </source>
</evidence>
<evidence type="ECO:0000256" key="4">
    <source>
        <dbReference type="ARBA" id="ARBA00022692"/>
    </source>
</evidence>
<evidence type="ECO:0000259" key="8">
    <source>
        <dbReference type="PROSITE" id="PS50928"/>
    </source>
</evidence>
<evidence type="ECO:0000256" key="6">
    <source>
        <dbReference type="ARBA" id="ARBA00023136"/>
    </source>
</evidence>
<evidence type="ECO:0000256" key="3">
    <source>
        <dbReference type="ARBA" id="ARBA00022475"/>
    </source>
</evidence>
<feature type="transmembrane region" description="Helical" evidence="7">
    <location>
        <begin position="217"/>
        <end position="243"/>
    </location>
</feature>
<dbReference type="RefSeq" id="WP_054535509.1">
    <property type="nucleotide sequence ID" value="NZ_LGKP01000025.1"/>
</dbReference>
<comment type="caution">
    <text evidence="9">The sequence shown here is derived from an EMBL/GenBank/DDBJ whole genome shotgun (WGS) entry which is preliminary data.</text>
</comment>
<feature type="transmembrane region" description="Helical" evidence="7">
    <location>
        <begin position="115"/>
        <end position="138"/>
    </location>
</feature>
<dbReference type="EMBL" id="LGKP01000025">
    <property type="protein sequence ID" value="KPL85231.1"/>
    <property type="molecule type" value="Genomic_DNA"/>
</dbReference>
<dbReference type="GO" id="GO:0005886">
    <property type="term" value="C:plasma membrane"/>
    <property type="evidence" value="ECO:0007669"/>
    <property type="project" value="UniProtKB-SubCell"/>
</dbReference>
<name>A0A0P6YJD1_9CHLR</name>
<dbReference type="OrthoDB" id="9814383at2"/>
<keyword evidence="5 7" id="KW-1133">Transmembrane helix</keyword>
<keyword evidence="4 7" id="KW-0812">Transmembrane</keyword>
<dbReference type="PROSITE" id="PS50928">
    <property type="entry name" value="ABC_TM1"/>
    <property type="match status" value="1"/>
</dbReference>
<evidence type="ECO:0000256" key="5">
    <source>
        <dbReference type="ARBA" id="ARBA00022989"/>
    </source>
</evidence>
<sequence>MKNLPLTLGLLITGFMLLIAIFGPSLAPHDPLVENRSFRYQGKFYGGPPRETLPPFVHPEHPLGFDDISRDLLSRLLWAVRPTLILCVIIATVRLVLGMAIGGITGLLGQRVAWLLDTLMSITSAIPILIIALGYLIWTNGTALVIYQGTTPMVANKAGMSAFLIALCLTGWVNSASVIQGQVQKVLQAQYLESAHAIGLNRWQIAYRYILPQMLPLLPMLLASELTAVTLIVAELGYLGYFIGGSYVYSDFTKDVPLPDIVKQKASQPELGQMLSDFFGQYSRSPWVSVFAGILMVLLLIGFTLTSEGLRRQLDITRPRRWNWRGLFQRQASKTKLKQTA</sequence>
<dbReference type="CDD" id="cd06261">
    <property type="entry name" value="TM_PBP2"/>
    <property type="match status" value="1"/>
</dbReference>
<evidence type="ECO:0000313" key="10">
    <source>
        <dbReference type="Proteomes" id="UP000050277"/>
    </source>
</evidence>
<dbReference type="Pfam" id="PF12911">
    <property type="entry name" value="OppC_N"/>
    <property type="match status" value="1"/>
</dbReference>
<evidence type="ECO:0000256" key="7">
    <source>
        <dbReference type="RuleBase" id="RU363032"/>
    </source>
</evidence>
<feature type="domain" description="ABC transmembrane type-1" evidence="8">
    <location>
        <begin position="80"/>
        <end position="307"/>
    </location>
</feature>
<comment type="similarity">
    <text evidence="7">Belongs to the binding-protein-dependent transport system permease family.</text>
</comment>
<keyword evidence="10" id="KW-1185">Reference proteome</keyword>
<feature type="transmembrane region" description="Helical" evidence="7">
    <location>
        <begin position="83"/>
        <end position="108"/>
    </location>
</feature>
<dbReference type="Gene3D" id="1.10.3720.10">
    <property type="entry name" value="MetI-like"/>
    <property type="match status" value="1"/>
</dbReference>
<evidence type="ECO:0000256" key="1">
    <source>
        <dbReference type="ARBA" id="ARBA00004651"/>
    </source>
</evidence>
<dbReference type="InterPro" id="IPR035906">
    <property type="entry name" value="MetI-like_sf"/>
</dbReference>
<feature type="transmembrane region" description="Helical" evidence="7">
    <location>
        <begin position="7"/>
        <end position="27"/>
    </location>
</feature>
<proteinExistence type="inferred from homology"/>